<dbReference type="InterPro" id="IPR021506">
    <property type="entry name" value="DUF3165"/>
</dbReference>
<keyword evidence="1" id="KW-1133">Transmembrane helix</keyword>
<keyword evidence="3" id="KW-1185">Reference proteome</keyword>
<dbReference type="EMBL" id="JAFBEH010000015">
    <property type="protein sequence ID" value="MBM7642610.1"/>
    <property type="molecule type" value="Genomic_DNA"/>
</dbReference>
<evidence type="ECO:0008006" key="4">
    <source>
        <dbReference type="Google" id="ProtNLM"/>
    </source>
</evidence>
<reference evidence="2 3" key="1">
    <citation type="submission" date="2021-01" db="EMBL/GenBank/DDBJ databases">
        <title>Genomic Encyclopedia of Type Strains, Phase IV (KMG-IV): sequencing the most valuable type-strain genomes for metagenomic binning, comparative biology and taxonomic classification.</title>
        <authorList>
            <person name="Goeker M."/>
        </authorList>
    </citation>
    <scope>NUCLEOTIDE SEQUENCE [LARGE SCALE GENOMIC DNA]</scope>
    <source>
        <strain evidence="2 3">DSM 27382</strain>
    </source>
</reference>
<feature type="transmembrane region" description="Helical" evidence="1">
    <location>
        <begin position="54"/>
        <end position="70"/>
    </location>
</feature>
<dbReference type="Proteomes" id="UP000697472">
    <property type="component" value="Unassembled WGS sequence"/>
</dbReference>
<evidence type="ECO:0000313" key="3">
    <source>
        <dbReference type="Proteomes" id="UP000697472"/>
    </source>
</evidence>
<name>A0ABS2PSC4_9STRE</name>
<keyword evidence="1" id="KW-0812">Transmembrane</keyword>
<feature type="transmembrane region" description="Helical" evidence="1">
    <location>
        <begin position="27"/>
        <end position="47"/>
    </location>
</feature>
<proteinExistence type="predicted"/>
<dbReference type="RefSeq" id="WP_205009452.1">
    <property type="nucleotide sequence ID" value="NZ_JAFBEH010000015.1"/>
</dbReference>
<organism evidence="2 3">
    <name type="scientific">Streptococcus loxodontisalivarius</name>
    <dbReference type="NCBI Taxonomy" id="1349415"/>
    <lineage>
        <taxon>Bacteria</taxon>
        <taxon>Bacillati</taxon>
        <taxon>Bacillota</taxon>
        <taxon>Bacilli</taxon>
        <taxon>Lactobacillales</taxon>
        <taxon>Streptococcaceae</taxon>
        <taxon>Streptococcus</taxon>
    </lineage>
</organism>
<dbReference type="Pfam" id="PF11364">
    <property type="entry name" value="DUF3165"/>
    <property type="match status" value="1"/>
</dbReference>
<evidence type="ECO:0000256" key="1">
    <source>
        <dbReference type="SAM" id="Phobius"/>
    </source>
</evidence>
<keyword evidence="1" id="KW-0472">Membrane</keyword>
<sequence>MFYLIIIILILLYLIFMAPKTIRSTAGLIGIVALSALLLILGIAALLKVFSLPIEYFLGAAMIVFGYFVVRDVLRLSARPRPENMPELSLSSLYRGVKKLLQSRQKQ</sequence>
<protein>
    <recommendedName>
        <fullName evidence="4">DUF3165 family protein</fullName>
    </recommendedName>
</protein>
<comment type="caution">
    <text evidence="2">The sequence shown here is derived from an EMBL/GenBank/DDBJ whole genome shotgun (WGS) entry which is preliminary data.</text>
</comment>
<accession>A0ABS2PSC4</accession>
<gene>
    <name evidence="2" type="ORF">JOC28_000907</name>
</gene>
<evidence type="ECO:0000313" key="2">
    <source>
        <dbReference type="EMBL" id="MBM7642610.1"/>
    </source>
</evidence>